<feature type="transmembrane region" description="Helical" evidence="1">
    <location>
        <begin position="90"/>
        <end position="107"/>
    </location>
</feature>
<dbReference type="Proteomes" id="UP000503088">
    <property type="component" value="Chromosome"/>
</dbReference>
<sequence length="156" mass="18041">MKKSKSATFFLSFIPGLGHFYLGLMNRGLQLMLLFFGSFYLFHFLDFIPYLIPVIWFYGIFDALELHNQGVREGEVPDQPFIPWGKSKPLGWILILAGGYFLINNFLPGLIQQETYEMIRISFVALLLIFLGIRMITGKKMFPSKSKGHIESRDHK</sequence>
<keyword evidence="3" id="KW-1185">Reference proteome</keyword>
<reference evidence="2 3" key="1">
    <citation type="submission" date="2020-01" db="EMBL/GenBank/DDBJ databases">
        <authorList>
            <person name="Gulvik C.A."/>
            <person name="Batra D.G."/>
        </authorList>
    </citation>
    <scope>NUCLEOTIDE SEQUENCE [LARGE SCALE GENOMIC DNA]</scope>
    <source>
        <strain evidence="2 3">W9323</strain>
    </source>
</reference>
<feature type="transmembrane region" description="Helical" evidence="1">
    <location>
        <begin position="31"/>
        <end position="58"/>
    </location>
</feature>
<feature type="transmembrane region" description="Helical" evidence="1">
    <location>
        <begin position="6"/>
        <end position="24"/>
    </location>
</feature>
<evidence type="ECO:0000313" key="2">
    <source>
        <dbReference type="EMBL" id="QKG83484.1"/>
    </source>
</evidence>
<dbReference type="EMBL" id="CP048104">
    <property type="protein sequence ID" value="QKG83484.1"/>
    <property type="molecule type" value="Genomic_DNA"/>
</dbReference>
<keyword evidence="1" id="KW-1133">Transmembrane helix</keyword>
<organism evidence="2 3">
    <name type="scientific">Kroppenstedtia pulmonis</name>
    <dbReference type="NCBI Taxonomy" id="1380685"/>
    <lineage>
        <taxon>Bacteria</taxon>
        <taxon>Bacillati</taxon>
        <taxon>Bacillota</taxon>
        <taxon>Bacilli</taxon>
        <taxon>Bacillales</taxon>
        <taxon>Thermoactinomycetaceae</taxon>
        <taxon>Kroppenstedtia</taxon>
    </lineage>
</organism>
<accession>A0A7D3XHB4</accession>
<evidence type="ECO:0000256" key="1">
    <source>
        <dbReference type="SAM" id="Phobius"/>
    </source>
</evidence>
<dbReference type="AlphaFoldDB" id="A0A7D3XHB4"/>
<dbReference type="KEGG" id="kpul:GXN76_02695"/>
<name>A0A7D3XHB4_9BACL</name>
<evidence type="ECO:0000313" key="3">
    <source>
        <dbReference type="Proteomes" id="UP000503088"/>
    </source>
</evidence>
<evidence type="ECO:0008006" key="4">
    <source>
        <dbReference type="Google" id="ProtNLM"/>
    </source>
</evidence>
<feature type="transmembrane region" description="Helical" evidence="1">
    <location>
        <begin position="119"/>
        <end position="137"/>
    </location>
</feature>
<keyword evidence="1" id="KW-0812">Transmembrane</keyword>
<protein>
    <recommendedName>
        <fullName evidence="4">TM2 domain-containing protein</fullName>
    </recommendedName>
</protein>
<proteinExistence type="predicted"/>
<gene>
    <name evidence="2" type="ORF">GXN76_02695</name>
</gene>
<dbReference type="RefSeq" id="WP_173220264.1">
    <property type="nucleotide sequence ID" value="NZ_CP048104.1"/>
</dbReference>
<keyword evidence="1" id="KW-0472">Membrane</keyword>